<gene>
    <name evidence="1" type="ORF">ACFSB2_10720</name>
</gene>
<organism evidence="1 2">
    <name type="scientific">Alicyclobacillus fodiniaquatilis</name>
    <dbReference type="NCBI Taxonomy" id="1661150"/>
    <lineage>
        <taxon>Bacteria</taxon>
        <taxon>Bacillati</taxon>
        <taxon>Bacillota</taxon>
        <taxon>Bacilli</taxon>
        <taxon>Bacillales</taxon>
        <taxon>Alicyclobacillaceae</taxon>
        <taxon>Alicyclobacillus</taxon>
    </lineage>
</organism>
<name>A0ABW4JFS9_9BACL</name>
<protein>
    <recommendedName>
        <fullName evidence="3">DUF5050 domain-containing protein</fullName>
    </recommendedName>
</protein>
<comment type="caution">
    <text evidence="1">The sequence shown here is derived from an EMBL/GenBank/DDBJ whole genome shotgun (WGS) entry which is preliminary data.</text>
</comment>
<keyword evidence="2" id="KW-1185">Reference proteome</keyword>
<dbReference type="Proteomes" id="UP001597079">
    <property type="component" value="Unassembled WGS sequence"/>
</dbReference>
<dbReference type="RefSeq" id="WP_377943039.1">
    <property type="nucleotide sequence ID" value="NZ_JBHUCX010000027.1"/>
</dbReference>
<dbReference type="InterPro" id="IPR015943">
    <property type="entry name" value="WD40/YVTN_repeat-like_dom_sf"/>
</dbReference>
<dbReference type="EMBL" id="JBHUCX010000027">
    <property type="protein sequence ID" value="MFD1675166.1"/>
    <property type="molecule type" value="Genomic_DNA"/>
</dbReference>
<reference evidence="2" key="1">
    <citation type="journal article" date="2019" name="Int. J. Syst. Evol. Microbiol.">
        <title>The Global Catalogue of Microorganisms (GCM) 10K type strain sequencing project: providing services to taxonomists for standard genome sequencing and annotation.</title>
        <authorList>
            <consortium name="The Broad Institute Genomics Platform"/>
            <consortium name="The Broad Institute Genome Sequencing Center for Infectious Disease"/>
            <person name="Wu L."/>
            <person name="Ma J."/>
        </authorList>
    </citation>
    <scope>NUCLEOTIDE SEQUENCE [LARGE SCALE GENOMIC DNA]</scope>
    <source>
        <strain evidence="2">CGMCC 1.12286</strain>
    </source>
</reference>
<accession>A0ABW4JFS9</accession>
<sequence>MAKKVGRKLVAFVALVTVGQLMVFNHYNSLFAAARQDTAAELKQSSDQQQSDKNIQQEVARLKAQNYKFVTVSQGNEYATYLDSSNILHIEDLASKKDVTTTKISYPVQYVSWIGDQKVFVGEQIAPGDLELTTVDTSDGSQSVACSFTQLSADAAFAKITFSTQTNDIYVLINTATTSALYHIGTMKDVSEVPIDGRYIKNIAISETGDKLYFEDRLDGSYNVLYFDSENVPHRVQLNAALVSVVGNVLYYGDIDSNGLVTSVYKLGDNGQSTLVSTLKSPTLAADIDIDDDGKIQINSSTA</sequence>
<evidence type="ECO:0000313" key="1">
    <source>
        <dbReference type="EMBL" id="MFD1675166.1"/>
    </source>
</evidence>
<evidence type="ECO:0000313" key="2">
    <source>
        <dbReference type="Proteomes" id="UP001597079"/>
    </source>
</evidence>
<dbReference type="Gene3D" id="2.130.10.10">
    <property type="entry name" value="YVTN repeat-like/Quinoprotein amine dehydrogenase"/>
    <property type="match status" value="1"/>
</dbReference>
<dbReference type="SUPFAM" id="SSF50960">
    <property type="entry name" value="TolB, C-terminal domain"/>
    <property type="match status" value="1"/>
</dbReference>
<evidence type="ECO:0008006" key="3">
    <source>
        <dbReference type="Google" id="ProtNLM"/>
    </source>
</evidence>
<proteinExistence type="predicted"/>